<organism evidence="2 3">
    <name type="scientific">Ascaris lumbricoides</name>
    <name type="common">Giant roundworm</name>
    <dbReference type="NCBI Taxonomy" id="6252"/>
    <lineage>
        <taxon>Eukaryota</taxon>
        <taxon>Metazoa</taxon>
        <taxon>Ecdysozoa</taxon>
        <taxon>Nematoda</taxon>
        <taxon>Chromadorea</taxon>
        <taxon>Rhabditida</taxon>
        <taxon>Spirurina</taxon>
        <taxon>Ascaridomorpha</taxon>
        <taxon>Ascaridoidea</taxon>
        <taxon>Ascarididae</taxon>
        <taxon>Ascaris</taxon>
    </lineage>
</organism>
<evidence type="ECO:0000313" key="2">
    <source>
        <dbReference type="Proteomes" id="UP000036681"/>
    </source>
</evidence>
<keyword evidence="1" id="KW-0732">Signal</keyword>
<feature type="chain" id="PRO_5005656569" evidence="1">
    <location>
        <begin position="28"/>
        <end position="76"/>
    </location>
</feature>
<reference evidence="3" key="1">
    <citation type="submission" date="2017-02" db="UniProtKB">
        <authorList>
            <consortium name="WormBaseParasite"/>
        </authorList>
    </citation>
    <scope>IDENTIFICATION</scope>
</reference>
<keyword evidence="2" id="KW-1185">Reference proteome</keyword>
<name>A0A0M3I2Z5_ASCLU</name>
<dbReference type="Proteomes" id="UP000036681">
    <property type="component" value="Unplaced"/>
</dbReference>
<sequence>MSDTFRMAGRWVFQLLVLSIIFSLCSSQIVKRAFLHRLNRPRTLRYFASLAHNPNVFLDDGEKINEPIFENIRFGE</sequence>
<accession>A0A0M3I2Z5</accession>
<evidence type="ECO:0000256" key="1">
    <source>
        <dbReference type="SAM" id="SignalP"/>
    </source>
</evidence>
<feature type="signal peptide" evidence="1">
    <location>
        <begin position="1"/>
        <end position="27"/>
    </location>
</feature>
<protein>
    <submittedName>
        <fullName evidence="3">Secreted protein</fullName>
    </submittedName>
</protein>
<dbReference type="AlphaFoldDB" id="A0A0M3I2Z5"/>
<evidence type="ECO:0000313" key="3">
    <source>
        <dbReference type="WBParaSite" id="ALUE_0001094401-mRNA-1"/>
    </source>
</evidence>
<dbReference type="WBParaSite" id="ALUE_0001094401-mRNA-1">
    <property type="protein sequence ID" value="ALUE_0001094401-mRNA-1"/>
    <property type="gene ID" value="ALUE_0001094401"/>
</dbReference>
<proteinExistence type="predicted"/>